<feature type="repeat" description="TPR" evidence="1">
    <location>
        <begin position="254"/>
        <end position="287"/>
    </location>
</feature>
<dbReference type="EMBL" id="JACIIZ010000014">
    <property type="protein sequence ID" value="MBB6253939.1"/>
    <property type="molecule type" value="Genomic_DNA"/>
</dbReference>
<dbReference type="PANTHER" id="PTHR44809">
    <property type="match status" value="1"/>
</dbReference>
<dbReference type="InterPro" id="IPR005158">
    <property type="entry name" value="BTAD"/>
</dbReference>
<dbReference type="Gene3D" id="3.40.50.2000">
    <property type="entry name" value="Glycogen Phosphorylase B"/>
    <property type="match status" value="1"/>
</dbReference>
<dbReference type="SUPFAM" id="SSF48452">
    <property type="entry name" value="TPR-like"/>
    <property type="match status" value="3"/>
</dbReference>
<reference evidence="3 4" key="1">
    <citation type="submission" date="2020-08" db="EMBL/GenBank/DDBJ databases">
        <title>Genomic Encyclopedia of Type Strains, Phase IV (KMG-IV): sequencing the most valuable type-strain genomes for metagenomic binning, comparative biology and taxonomic classification.</title>
        <authorList>
            <person name="Goeker M."/>
        </authorList>
    </citation>
    <scope>NUCLEOTIDE SEQUENCE [LARGE SCALE GENOMIC DNA]</scope>
    <source>
        <strain evidence="3 4">DSM 22198</strain>
    </source>
</reference>
<keyword evidence="1" id="KW-0802">TPR repeat</keyword>
<evidence type="ECO:0000313" key="3">
    <source>
        <dbReference type="EMBL" id="MBB6253939.1"/>
    </source>
</evidence>
<gene>
    <name evidence="3" type="ORF">FHS74_004515</name>
</gene>
<dbReference type="InterPro" id="IPR011990">
    <property type="entry name" value="TPR-like_helical_dom_sf"/>
</dbReference>
<dbReference type="InterPro" id="IPR019734">
    <property type="entry name" value="TPR_rpt"/>
</dbReference>
<feature type="domain" description="Bacterial transcriptional activator" evidence="2">
    <location>
        <begin position="265"/>
        <end position="400"/>
    </location>
</feature>
<feature type="repeat" description="TPR" evidence="1">
    <location>
        <begin position="390"/>
        <end position="423"/>
    </location>
</feature>
<dbReference type="RefSeq" id="WP_184805499.1">
    <property type="nucleotide sequence ID" value="NZ_JACIIZ010000014.1"/>
</dbReference>
<dbReference type="InterPro" id="IPR052943">
    <property type="entry name" value="TMTC_O-mannosyl-trnsfr"/>
</dbReference>
<dbReference type="SUPFAM" id="SSF53756">
    <property type="entry name" value="UDP-Glycosyltransferase/glycogen phosphorylase"/>
    <property type="match status" value="1"/>
</dbReference>
<accession>A0A7X0B198</accession>
<sequence length="745" mass="79960">MNDGQKLMLDGQWAAAAAHYQQVTAVAPGELSAWADLGVALLQLGRTDNAVAAFNQALALDDGYAPALINLGVALRRLGRLDEAADTYRRAGVALPGNAELQVNLGNVLADLDRLPEAAAAYRQALASQPGLAAAQRELERLMDVARARDAAMALNGTGNAHFGAQRWQAAADDYGQALALWPGYADAQGNLGNALRALGRVDDAIAAYRRAADLQPDEVGHWCNLSMILQADGQAESAAAAARRAVAMAPVLPLAHACLGMSLRDLGQADAAVEACRQALALDPDLIEARVTLVGVLLDEKRWVEAEEVAREAVARNPSSVEGLVSLAGALHAQDRAEEAMELCHRALALRPDHETAALQLAGALHRLNREEEAKAVCIRSLGDSPRNAETHNMLGVVLLGQGRTAEAAAAFQEALVHKPAFIAAHVNLGMTHLLEGRWRQGWAEYEWRLKDGHQLKPWEVLPDRAWRGQDITGRTLMVHGEQGMGDLIQFCRFADRRWWDGVGRSGPPAYILMRVPTPLARVISSVPGVDGMLVGDAAPDGFDFHAPLLSLPHLLAMDTVPAVCPYMEPPSDALAGWRNLFAAEQGGAPFTGLRVGLVWAGNPEHKGDRQRSVHDLAALGPLWSVPGVRWYSLQVGGRAGDVHRFPPGKVTDLSGRLGDYAETAAAIMQLDLVVAVDTSVAHLAGALGKPVWILLPTAPDWRWLRHRQDSPWYPSARLFRQTRAGDWGDPVAAIAADLARGIV</sequence>
<name>A0A7X0B198_9PROT</name>
<dbReference type="PROSITE" id="PS50293">
    <property type="entry name" value="TPR_REGION"/>
    <property type="match status" value="1"/>
</dbReference>
<feature type="repeat" description="TPR" evidence="1">
    <location>
        <begin position="186"/>
        <end position="219"/>
    </location>
</feature>
<feature type="repeat" description="TPR" evidence="1">
    <location>
        <begin position="99"/>
        <end position="132"/>
    </location>
</feature>
<feature type="repeat" description="TPR" evidence="1">
    <location>
        <begin position="31"/>
        <end position="64"/>
    </location>
</feature>
<dbReference type="Proteomes" id="UP000539175">
    <property type="component" value="Unassembled WGS sequence"/>
</dbReference>
<feature type="repeat" description="TPR" evidence="1">
    <location>
        <begin position="322"/>
        <end position="355"/>
    </location>
</feature>
<evidence type="ECO:0000313" key="4">
    <source>
        <dbReference type="Proteomes" id="UP000539175"/>
    </source>
</evidence>
<dbReference type="Pfam" id="PF14559">
    <property type="entry name" value="TPR_19"/>
    <property type="match status" value="2"/>
</dbReference>
<feature type="repeat" description="TPR" evidence="1">
    <location>
        <begin position="65"/>
        <end position="98"/>
    </location>
</feature>
<organism evidence="3 4">
    <name type="scientific">Nitrospirillum iridis</name>
    <dbReference type="NCBI Taxonomy" id="765888"/>
    <lineage>
        <taxon>Bacteria</taxon>
        <taxon>Pseudomonadati</taxon>
        <taxon>Pseudomonadota</taxon>
        <taxon>Alphaproteobacteria</taxon>
        <taxon>Rhodospirillales</taxon>
        <taxon>Azospirillaceae</taxon>
        <taxon>Nitrospirillum</taxon>
    </lineage>
</organism>
<dbReference type="AlphaFoldDB" id="A0A7X0B198"/>
<evidence type="ECO:0000256" key="1">
    <source>
        <dbReference type="PROSITE-ProRule" id="PRU00339"/>
    </source>
</evidence>
<comment type="caution">
    <text evidence="3">The sequence shown here is derived from an EMBL/GenBank/DDBJ whole genome shotgun (WGS) entry which is preliminary data.</text>
</comment>
<dbReference type="SMART" id="SM01043">
    <property type="entry name" value="BTAD"/>
    <property type="match status" value="1"/>
</dbReference>
<dbReference type="PROSITE" id="PS50005">
    <property type="entry name" value="TPR"/>
    <property type="match status" value="7"/>
</dbReference>
<protein>
    <submittedName>
        <fullName evidence="3">Tetratricopeptide (TPR) repeat protein</fullName>
    </submittedName>
</protein>
<dbReference type="SMART" id="SM00028">
    <property type="entry name" value="TPR"/>
    <property type="match status" value="9"/>
</dbReference>
<keyword evidence="4" id="KW-1185">Reference proteome</keyword>
<dbReference type="PANTHER" id="PTHR44809:SF1">
    <property type="entry name" value="PROTEIN O-MANNOSYL-TRANSFERASE TMTC1"/>
    <property type="match status" value="1"/>
</dbReference>
<dbReference type="Pfam" id="PF13432">
    <property type="entry name" value="TPR_16"/>
    <property type="match status" value="4"/>
</dbReference>
<evidence type="ECO:0000259" key="2">
    <source>
        <dbReference type="SMART" id="SM01043"/>
    </source>
</evidence>
<dbReference type="Gene3D" id="1.25.40.10">
    <property type="entry name" value="Tetratricopeptide repeat domain"/>
    <property type="match status" value="5"/>
</dbReference>
<proteinExistence type="predicted"/>